<evidence type="ECO:0000256" key="1">
    <source>
        <dbReference type="SAM" id="SignalP"/>
    </source>
</evidence>
<feature type="chain" id="PRO_5042107431" evidence="1">
    <location>
        <begin position="25"/>
        <end position="138"/>
    </location>
</feature>
<proteinExistence type="predicted"/>
<accession>A0AAD9PVK7</accession>
<gene>
    <name evidence="2" type="ORF">P5673_029493</name>
</gene>
<name>A0AAD9PVK7_ACRCE</name>
<organism evidence="2 3">
    <name type="scientific">Acropora cervicornis</name>
    <name type="common">Staghorn coral</name>
    <dbReference type="NCBI Taxonomy" id="6130"/>
    <lineage>
        <taxon>Eukaryota</taxon>
        <taxon>Metazoa</taxon>
        <taxon>Cnidaria</taxon>
        <taxon>Anthozoa</taxon>
        <taxon>Hexacorallia</taxon>
        <taxon>Scleractinia</taxon>
        <taxon>Astrocoeniina</taxon>
        <taxon>Acroporidae</taxon>
        <taxon>Acropora</taxon>
    </lineage>
</organism>
<comment type="caution">
    <text evidence="2">The sequence shown here is derived from an EMBL/GenBank/DDBJ whole genome shotgun (WGS) entry which is preliminary data.</text>
</comment>
<evidence type="ECO:0000313" key="3">
    <source>
        <dbReference type="Proteomes" id="UP001249851"/>
    </source>
</evidence>
<reference evidence="2" key="2">
    <citation type="journal article" date="2023" name="Science">
        <title>Genomic signatures of disease resistance in endangered staghorn corals.</title>
        <authorList>
            <person name="Vollmer S.V."/>
            <person name="Selwyn J.D."/>
            <person name="Despard B.A."/>
            <person name="Roesel C.L."/>
        </authorList>
    </citation>
    <scope>NUCLEOTIDE SEQUENCE</scope>
    <source>
        <strain evidence="2">K2</strain>
    </source>
</reference>
<reference evidence="2" key="1">
    <citation type="journal article" date="2023" name="G3 (Bethesda)">
        <title>Whole genome assembly and annotation of the endangered Caribbean coral Acropora cervicornis.</title>
        <authorList>
            <person name="Selwyn J.D."/>
            <person name="Vollmer S.V."/>
        </authorList>
    </citation>
    <scope>NUCLEOTIDE SEQUENCE</scope>
    <source>
        <strain evidence="2">K2</strain>
    </source>
</reference>
<evidence type="ECO:0000313" key="2">
    <source>
        <dbReference type="EMBL" id="KAK2549896.1"/>
    </source>
</evidence>
<keyword evidence="1" id="KW-0732">Signal</keyword>
<dbReference type="AlphaFoldDB" id="A0AAD9PVK7"/>
<sequence>MRQLPKSLAVLVFFLLMVAPVVECHGVKQSKKNDVAERKRPEVTIYTCHDALQQLVNSWNYRTIPGPNGYVPVENMCHSNRAVRIREELVAPAEEVVRMYKEAGGSLPRDGNFGVDPLVLRADLIESGKKYFAQTNPE</sequence>
<keyword evidence="3" id="KW-1185">Reference proteome</keyword>
<dbReference type="Proteomes" id="UP001249851">
    <property type="component" value="Unassembled WGS sequence"/>
</dbReference>
<dbReference type="EMBL" id="JARQWQ010000118">
    <property type="protein sequence ID" value="KAK2549896.1"/>
    <property type="molecule type" value="Genomic_DNA"/>
</dbReference>
<protein>
    <submittedName>
        <fullName evidence="2">Uncharacterized protein</fullName>
    </submittedName>
</protein>
<feature type="signal peptide" evidence="1">
    <location>
        <begin position="1"/>
        <end position="24"/>
    </location>
</feature>